<dbReference type="AlphaFoldDB" id="A0AAN6WAQ1"/>
<sequence>MPPIDAEQHLKFLLSCIKHASAGKVNFDAVAQELGIVSKAAAAKRYERLLKAHDINPANIPKGGEPSPAKAGKATTKRKRGGASEVPPLKDEDDESEEQPMMAKKEKKTAAVKKGGKKGEKDDKLDGADGGKSLYDVPEYPRHLLASNQQKEGGEEVGDGDDDEEVVFLGQSVGIGSSTTRVVQEGTAGTKFEDAGNCGNGGNGWNFANAGFRFEQPSSTPLVMMRRSEGTNMMMMGERSNPDPPSHYFAHAAAHVQELPREEYGGGGLSSSAASVVSGDVDLQQIYQRQFGDRSYEHGWDN</sequence>
<feature type="compositionally biased region" description="Basic residues" evidence="1">
    <location>
        <begin position="105"/>
        <end position="116"/>
    </location>
</feature>
<dbReference type="InterPro" id="IPR054505">
    <property type="entry name" value="Myb_DNA-bind_8"/>
</dbReference>
<reference evidence="3" key="2">
    <citation type="submission" date="2023-05" db="EMBL/GenBank/DDBJ databases">
        <authorList>
            <consortium name="Lawrence Berkeley National Laboratory"/>
            <person name="Steindorff A."/>
            <person name="Hensen N."/>
            <person name="Bonometti L."/>
            <person name="Westerberg I."/>
            <person name="Brannstrom I.O."/>
            <person name="Guillou S."/>
            <person name="Cros-Aarteil S."/>
            <person name="Calhoun S."/>
            <person name="Haridas S."/>
            <person name="Kuo A."/>
            <person name="Mondo S."/>
            <person name="Pangilinan J."/>
            <person name="Riley R."/>
            <person name="Labutti K."/>
            <person name="Andreopoulos B."/>
            <person name="Lipzen A."/>
            <person name="Chen C."/>
            <person name="Yanf M."/>
            <person name="Daum C."/>
            <person name="Ng V."/>
            <person name="Clum A."/>
            <person name="Ohm R."/>
            <person name="Martin F."/>
            <person name="Silar P."/>
            <person name="Natvig D."/>
            <person name="Lalanne C."/>
            <person name="Gautier V."/>
            <person name="Ament-Velasquez S.L."/>
            <person name="Kruys A."/>
            <person name="Hutchinson M.I."/>
            <person name="Powell A.J."/>
            <person name="Barry K."/>
            <person name="Miller A.N."/>
            <person name="Grigoriev I.V."/>
            <person name="Debuchy R."/>
            <person name="Gladieux P."/>
            <person name="Thoren M.H."/>
            <person name="Johannesson H."/>
        </authorList>
    </citation>
    <scope>NUCLEOTIDE SEQUENCE</scope>
    <source>
        <strain evidence="3">CBS 892.96</strain>
    </source>
</reference>
<feature type="domain" description="Myb-like DNA-binding" evidence="2">
    <location>
        <begin position="7"/>
        <end position="54"/>
    </location>
</feature>
<protein>
    <recommendedName>
        <fullName evidence="2">Myb-like DNA-binding domain-containing protein</fullName>
    </recommendedName>
</protein>
<keyword evidence="4" id="KW-1185">Reference proteome</keyword>
<reference evidence="3" key="1">
    <citation type="journal article" date="2023" name="Mol. Phylogenet. Evol.">
        <title>Genome-scale phylogeny and comparative genomics of the fungal order Sordariales.</title>
        <authorList>
            <person name="Hensen N."/>
            <person name="Bonometti L."/>
            <person name="Westerberg I."/>
            <person name="Brannstrom I.O."/>
            <person name="Guillou S."/>
            <person name="Cros-Aarteil S."/>
            <person name="Calhoun S."/>
            <person name="Haridas S."/>
            <person name="Kuo A."/>
            <person name="Mondo S."/>
            <person name="Pangilinan J."/>
            <person name="Riley R."/>
            <person name="LaButti K."/>
            <person name="Andreopoulos B."/>
            <person name="Lipzen A."/>
            <person name="Chen C."/>
            <person name="Yan M."/>
            <person name="Daum C."/>
            <person name="Ng V."/>
            <person name="Clum A."/>
            <person name="Steindorff A."/>
            <person name="Ohm R.A."/>
            <person name="Martin F."/>
            <person name="Silar P."/>
            <person name="Natvig D.O."/>
            <person name="Lalanne C."/>
            <person name="Gautier V."/>
            <person name="Ament-Velasquez S.L."/>
            <person name="Kruys A."/>
            <person name="Hutchinson M.I."/>
            <person name="Powell A.J."/>
            <person name="Barry K."/>
            <person name="Miller A.N."/>
            <person name="Grigoriev I.V."/>
            <person name="Debuchy R."/>
            <person name="Gladieux P."/>
            <person name="Hiltunen Thoren M."/>
            <person name="Johannesson H."/>
        </authorList>
    </citation>
    <scope>NUCLEOTIDE SEQUENCE</scope>
    <source>
        <strain evidence="3">CBS 892.96</strain>
    </source>
</reference>
<evidence type="ECO:0000256" key="1">
    <source>
        <dbReference type="SAM" id="MobiDB-lite"/>
    </source>
</evidence>
<feature type="compositionally biased region" description="Basic and acidic residues" evidence="1">
    <location>
        <begin position="117"/>
        <end position="129"/>
    </location>
</feature>
<evidence type="ECO:0000259" key="2">
    <source>
        <dbReference type="Pfam" id="PF22980"/>
    </source>
</evidence>
<evidence type="ECO:0000313" key="3">
    <source>
        <dbReference type="EMBL" id="KAK4178514.1"/>
    </source>
</evidence>
<proteinExistence type="predicted"/>
<dbReference type="Proteomes" id="UP001302321">
    <property type="component" value="Unassembled WGS sequence"/>
</dbReference>
<dbReference type="EMBL" id="MU866136">
    <property type="protein sequence ID" value="KAK4178514.1"/>
    <property type="molecule type" value="Genomic_DNA"/>
</dbReference>
<comment type="caution">
    <text evidence="3">The sequence shown here is derived from an EMBL/GenBank/DDBJ whole genome shotgun (WGS) entry which is preliminary data.</text>
</comment>
<feature type="region of interest" description="Disordered" evidence="1">
    <location>
        <begin position="56"/>
        <end position="136"/>
    </location>
</feature>
<gene>
    <name evidence="3" type="ORF">QBC36DRAFT_367752</name>
</gene>
<dbReference type="Pfam" id="PF22980">
    <property type="entry name" value="Myb_DNA-bind_8"/>
    <property type="match status" value="1"/>
</dbReference>
<organism evidence="3 4">
    <name type="scientific">Triangularia setosa</name>
    <dbReference type="NCBI Taxonomy" id="2587417"/>
    <lineage>
        <taxon>Eukaryota</taxon>
        <taxon>Fungi</taxon>
        <taxon>Dikarya</taxon>
        <taxon>Ascomycota</taxon>
        <taxon>Pezizomycotina</taxon>
        <taxon>Sordariomycetes</taxon>
        <taxon>Sordariomycetidae</taxon>
        <taxon>Sordariales</taxon>
        <taxon>Podosporaceae</taxon>
        <taxon>Triangularia</taxon>
    </lineage>
</organism>
<name>A0AAN6WAQ1_9PEZI</name>
<evidence type="ECO:0000313" key="4">
    <source>
        <dbReference type="Proteomes" id="UP001302321"/>
    </source>
</evidence>
<accession>A0AAN6WAQ1</accession>